<proteinExistence type="predicted"/>
<dbReference type="InterPro" id="IPR036927">
    <property type="entry name" value="Cyt_c_oxase-like_su1_sf"/>
</dbReference>
<sequence>MLPITTYHLHSRTIKYIHLKSTHHIIYTNYLPTRPSRWNHHTPNRPQFRYNLLRNFRRRRPHPISAHILILWTPRSLYPTFGVVSEALILISGKFKVFGPLGIIYAIIRIGILGCFV</sequence>
<keyword evidence="1" id="KW-0472">Membrane</keyword>
<organism evidence="2 3">
    <name type="scientific">Trichinella pseudospiralis</name>
    <name type="common">Parasitic roundworm</name>
    <dbReference type="NCBI Taxonomy" id="6337"/>
    <lineage>
        <taxon>Eukaryota</taxon>
        <taxon>Metazoa</taxon>
        <taxon>Ecdysozoa</taxon>
        <taxon>Nematoda</taxon>
        <taxon>Enoplea</taxon>
        <taxon>Dorylaimia</taxon>
        <taxon>Trichinellida</taxon>
        <taxon>Trichinellidae</taxon>
        <taxon>Trichinella</taxon>
    </lineage>
</organism>
<evidence type="ECO:0000256" key="1">
    <source>
        <dbReference type="SAM" id="Phobius"/>
    </source>
</evidence>
<evidence type="ECO:0000313" key="2">
    <source>
        <dbReference type="EMBL" id="KRX86617.1"/>
    </source>
</evidence>
<gene>
    <name evidence="2" type="primary">cox-1</name>
    <name evidence="2" type="ORF">T4E_1715</name>
</gene>
<evidence type="ECO:0000313" key="3">
    <source>
        <dbReference type="Proteomes" id="UP000054815"/>
    </source>
</evidence>
<reference evidence="2 3" key="1">
    <citation type="submission" date="2015-01" db="EMBL/GenBank/DDBJ databases">
        <title>Evolution of Trichinella species and genotypes.</title>
        <authorList>
            <person name="Korhonen P.K."/>
            <person name="Edoardo P."/>
            <person name="Giuseppe L.R."/>
            <person name="Gasser R.B."/>
        </authorList>
    </citation>
    <scope>NUCLEOTIDE SEQUENCE [LARGE SCALE GENOMIC DNA]</scope>
    <source>
        <strain evidence="2">ISS141</strain>
    </source>
</reference>
<dbReference type="STRING" id="6337.A0A0V0XF42"/>
<name>A0A0V0XF42_TRIPS</name>
<keyword evidence="1" id="KW-0812">Transmembrane</keyword>
<comment type="caution">
    <text evidence="2">The sequence shown here is derived from an EMBL/GenBank/DDBJ whole genome shotgun (WGS) entry which is preliminary data.</text>
</comment>
<feature type="transmembrane region" description="Helical" evidence="1">
    <location>
        <begin position="97"/>
        <end position="116"/>
    </location>
</feature>
<dbReference type="SUPFAM" id="SSF81442">
    <property type="entry name" value="Cytochrome c oxidase subunit I-like"/>
    <property type="match status" value="1"/>
</dbReference>
<dbReference type="Proteomes" id="UP000054815">
    <property type="component" value="Unassembled WGS sequence"/>
</dbReference>
<keyword evidence="1" id="KW-1133">Transmembrane helix</keyword>
<dbReference type="AlphaFoldDB" id="A0A0V0XF42"/>
<dbReference type="EMBL" id="JYDU01000353">
    <property type="protein sequence ID" value="KRX86617.1"/>
    <property type="molecule type" value="Genomic_DNA"/>
</dbReference>
<protein>
    <submittedName>
        <fullName evidence="2">Cytochrome c oxidase subunit 1</fullName>
    </submittedName>
</protein>
<accession>A0A0V0XF42</accession>